<sequence>MASLEDAEWNLHAFIELHRGLLDPSEGVRMAAAGALLEIAGGSPEPLKLTPLPLLIYYMDIFTVASGARWYLGPSAGIA</sequence>
<comment type="caution">
    <text evidence="1">The sequence shown here is derived from an EMBL/GenBank/DDBJ whole genome shotgun (WGS) entry which is preliminary data.</text>
</comment>
<name>X0TW91_9ZZZZ</name>
<reference evidence="1" key="1">
    <citation type="journal article" date="2014" name="Front. Microbiol.">
        <title>High frequency of phylogenetically diverse reductive dehalogenase-homologous genes in deep subseafloor sedimentary metagenomes.</title>
        <authorList>
            <person name="Kawai M."/>
            <person name="Futagami T."/>
            <person name="Toyoda A."/>
            <person name="Takaki Y."/>
            <person name="Nishi S."/>
            <person name="Hori S."/>
            <person name="Arai W."/>
            <person name="Tsubouchi T."/>
            <person name="Morono Y."/>
            <person name="Uchiyama I."/>
            <person name="Ito T."/>
            <person name="Fujiyama A."/>
            <person name="Inagaki F."/>
            <person name="Takami H."/>
        </authorList>
    </citation>
    <scope>NUCLEOTIDE SEQUENCE</scope>
    <source>
        <strain evidence="1">Expedition CK06-06</strain>
    </source>
</reference>
<dbReference type="AlphaFoldDB" id="X0TW91"/>
<accession>X0TW91</accession>
<gene>
    <name evidence="1" type="ORF">S01H1_30419</name>
</gene>
<dbReference type="EMBL" id="BARS01018719">
    <property type="protein sequence ID" value="GAF97504.1"/>
    <property type="molecule type" value="Genomic_DNA"/>
</dbReference>
<organism evidence="1">
    <name type="scientific">marine sediment metagenome</name>
    <dbReference type="NCBI Taxonomy" id="412755"/>
    <lineage>
        <taxon>unclassified sequences</taxon>
        <taxon>metagenomes</taxon>
        <taxon>ecological metagenomes</taxon>
    </lineage>
</organism>
<proteinExistence type="predicted"/>
<protein>
    <submittedName>
        <fullName evidence="1">Uncharacterized protein</fullName>
    </submittedName>
</protein>
<evidence type="ECO:0000313" key="1">
    <source>
        <dbReference type="EMBL" id="GAF97504.1"/>
    </source>
</evidence>